<evidence type="ECO:0000256" key="9">
    <source>
        <dbReference type="ARBA" id="ARBA00023192"/>
    </source>
</evidence>
<dbReference type="Pfam" id="PF00667">
    <property type="entry name" value="FAD_binding_1"/>
    <property type="match status" value="1"/>
</dbReference>
<dbReference type="Gene3D" id="3.40.50.80">
    <property type="entry name" value="Nucleotide-binding domain of ferredoxin-NADP reductase (FNR) module"/>
    <property type="match status" value="1"/>
</dbReference>
<keyword evidence="5" id="KW-0288">FMN</keyword>
<keyword evidence="6" id="KW-0274">FAD</keyword>
<dbReference type="InterPro" id="IPR017927">
    <property type="entry name" value="FAD-bd_FR_type"/>
</dbReference>
<dbReference type="GO" id="GO:0019344">
    <property type="term" value="P:cysteine biosynthetic process"/>
    <property type="evidence" value="ECO:0007669"/>
    <property type="project" value="UniProtKB-KW"/>
</dbReference>
<keyword evidence="14" id="KW-1185">Reference proteome</keyword>
<keyword evidence="9" id="KW-0028">Amino-acid biosynthesis</keyword>
<dbReference type="GO" id="GO:0010181">
    <property type="term" value="F:FMN binding"/>
    <property type="evidence" value="ECO:0007669"/>
    <property type="project" value="InterPro"/>
</dbReference>
<dbReference type="PRINTS" id="PR00371">
    <property type="entry name" value="FPNCR"/>
</dbReference>
<dbReference type="SUPFAM" id="SSF63380">
    <property type="entry name" value="Riboflavin synthase domain-like"/>
    <property type="match status" value="1"/>
</dbReference>
<keyword evidence="9" id="KW-0198">Cysteine biosynthesis</keyword>
<dbReference type="InterPro" id="IPR017938">
    <property type="entry name" value="Riboflavin_synthase-like_b-brl"/>
</dbReference>
<accession>A0A1M5G4S3</accession>
<dbReference type="PROSITE" id="PS50902">
    <property type="entry name" value="FLAVODOXIN_LIKE"/>
    <property type="match status" value="1"/>
</dbReference>
<dbReference type="Gene3D" id="2.40.30.10">
    <property type="entry name" value="Translation factors"/>
    <property type="match status" value="1"/>
</dbReference>
<organism evidence="13 14">
    <name type="scientific">Cnuella takakiae</name>
    <dbReference type="NCBI Taxonomy" id="1302690"/>
    <lineage>
        <taxon>Bacteria</taxon>
        <taxon>Pseudomonadati</taxon>
        <taxon>Bacteroidota</taxon>
        <taxon>Chitinophagia</taxon>
        <taxon>Chitinophagales</taxon>
        <taxon>Chitinophagaceae</taxon>
        <taxon>Cnuella</taxon>
    </lineage>
</organism>
<dbReference type="InterPro" id="IPR008254">
    <property type="entry name" value="Flavodoxin/NO_synth"/>
</dbReference>
<evidence type="ECO:0000313" key="14">
    <source>
        <dbReference type="Proteomes" id="UP000184368"/>
    </source>
</evidence>
<comment type="cofactor">
    <cofactor evidence="1">
        <name>FMN</name>
        <dbReference type="ChEBI" id="CHEBI:58210"/>
    </cofactor>
</comment>
<evidence type="ECO:0000256" key="6">
    <source>
        <dbReference type="ARBA" id="ARBA00022827"/>
    </source>
</evidence>
<dbReference type="Pfam" id="PF00258">
    <property type="entry name" value="Flavodoxin_1"/>
    <property type="match status" value="1"/>
</dbReference>
<dbReference type="GO" id="GO:0005829">
    <property type="term" value="C:cytosol"/>
    <property type="evidence" value="ECO:0007669"/>
    <property type="project" value="TreeGrafter"/>
</dbReference>
<dbReference type="GO" id="GO:0050660">
    <property type="term" value="F:flavin adenine dinucleotide binding"/>
    <property type="evidence" value="ECO:0007669"/>
    <property type="project" value="TreeGrafter"/>
</dbReference>
<dbReference type="SUPFAM" id="SSF52218">
    <property type="entry name" value="Flavoproteins"/>
    <property type="match status" value="1"/>
</dbReference>
<dbReference type="PRINTS" id="PR00369">
    <property type="entry name" value="FLAVODOXIN"/>
</dbReference>
<gene>
    <name evidence="13" type="ORF">SAMN05444008_11593</name>
</gene>
<protein>
    <recommendedName>
        <fullName evidence="3">assimilatory sulfite reductase (NADPH)</fullName>
        <ecNumber evidence="3">1.8.1.2</ecNumber>
    </recommendedName>
</protein>
<dbReference type="InterPro" id="IPR039261">
    <property type="entry name" value="FNR_nucleotide-bd"/>
</dbReference>
<name>A0A1M5G4S3_9BACT</name>
<dbReference type="PANTHER" id="PTHR19384:SF128">
    <property type="entry name" value="NADPH OXIDOREDUCTASE A"/>
    <property type="match status" value="1"/>
</dbReference>
<dbReference type="PROSITE" id="PS51384">
    <property type="entry name" value="FAD_FR"/>
    <property type="match status" value="1"/>
</dbReference>
<comment type="catalytic activity">
    <reaction evidence="10">
        <text>hydrogen sulfide + 3 NADP(+) + 3 H2O = sulfite + 3 NADPH + 4 H(+)</text>
        <dbReference type="Rhea" id="RHEA:13801"/>
        <dbReference type="ChEBI" id="CHEBI:15377"/>
        <dbReference type="ChEBI" id="CHEBI:15378"/>
        <dbReference type="ChEBI" id="CHEBI:17359"/>
        <dbReference type="ChEBI" id="CHEBI:29919"/>
        <dbReference type="ChEBI" id="CHEBI:57783"/>
        <dbReference type="ChEBI" id="CHEBI:58349"/>
        <dbReference type="EC" id="1.8.1.2"/>
    </reaction>
</comment>
<evidence type="ECO:0000259" key="11">
    <source>
        <dbReference type="PROSITE" id="PS50902"/>
    </source>
</evidence>
<keyword evidence="8" id="KW-0560">Oxidoreductase</keyword>
<dbReference type="RefSeq" id="WP_073046061.1">
    <property type="nucleotide sequence ID" value="NZ_FQUO01000015.1"/>
</dbReference>
<evidence type="ECO:0000259" key="12">
    <source>
        <dbReference type="PROSITE" id="PS51384"/>
    </source>
</evidence>
<dbReference type="STRING" id="1302690.BUE76_10775"/>
<evidence type="ECO:0000313" key="13">
    <source>
        <dbReference type="EMBL" id="SHF98461.1"/>
    </source>
</evidence>
<proteinExistence type="predicted"/>
<dbReference type="PANTHER" id="PTHR19384">
    <property type="entry name" value="NITRIC OXIDE SYNTHASE-RELATED"/>
    <property type="match status" value="1"/>
</dbReference>
<keyword evidence="4" id="KW-0285">Flavoprotein</keyword>
<dbReference type="Gene3D" id="3.40.50.360">
    <property type="match status" value="1"/>
</dbReference>
<evidence type="ECO:0000256" key="5">
    <source>
        <dbReference type="ARBA" id="ARBA00022643"/>
    </source>
</evidence>
<dbReference type="EC" id="1.8.1.2" evidence="3"/>
<reference evidence="13 14" key="1">
    <citation type="submission" date="2016-11" db="EMBL/GenBank/DDBJ databases">
        <authorList>
            <person name="Jaros S."/>
            <person name="Januszkiewicz K."/>
            <person name="Wedrychowicz H."/>
        </authorList>
    </citation>
    <scope>NUCLEOTIDE SEQUENCE [LARGE SCALE GENOMIC DNA]</scope>
    <source>
        <strain evidence="13 14">DSM 26897</strain>
    </source>
</reference>
<dbReference type="AlphaFoldDB" id="A0A1M5G4S3"/>
<dbReference type="InterPro" id="IPR029039">
    <property type="entry name" value="Flavoprotein-like_sf"/>
</dbReference>
<evidence type="ECO:0000256" key="8">
    <source>
        <dbReference type="ARBA" id="ARBA00023002"/>
    </source>
</evidence>
<dbReference type="Gene3D" id="1.20.990.10">
    <property type="entry name" value="NADPH-cytochrome p450 Reductase, Chain A, domain 3"/>
    <property type="match status" value="1"/>
</dbReference>
<dbReference type="EMBL" id="FQUO01000015">
    <property type="protein sequence ID" value="SHF98461.1"/>
    <property type="molecule type" value="Genomic_DNA"/>
</dbReference>
<dbReference type="InterPro" id="IPR003097">
    <property type="entry name" value="CysJ-like_FAD-binding"/>
</dbReference>
<evidence type="ECO:0000256" key="3">
    <source>
        <dbReference type="ARBA" id="ARBA00012604"/>
    </source>
</evidence>
<dbReference type="OrthoDB" id="9789468at2"/>
<keyword evidence="7" id="KW-0521">NADP</keyword>
<feature type="domain" description="FAD-binding FR-type" evidence="12">
    <location>
        <begin position="214"/>
        <end position="414"/>
    </location>
</feature>
<evidence type="ECO:0000256" key="10">
    <source>
        <dbReference type="ARBA" id="ARBA00052219"/>
    </source>
</evidence>
<feature type="domain" description="Flavodoxin-like" evidence="11">
    <location>
        <begin position="54"/>
        <end position="191"/>
    </location>
</feature>
<evidence type="ECO:0000256" key="7">
    <source>
        <dbReference type="ARBA" id="ARBA00022857"/>
    </source>
</evidence>
<dbReference type="SUPFAM" id="SSF52343">
    <property type="entry name" value="Ferredoxin reductase-like, C-terminal NADP-linked domain"/>
    <property type="match status" value="1"/>
</dbReference>
<dbReference type="FunFam" id="3.40.50.80:FF:000001">
    <property type="entry name" value="NADPH--cytochrome P450 reductase 1"/>
    <property type="match status" value="1"/>
</dbReference>
<evidence type="ECO:0000256" key="4">
    <source>
        <dbReference type="ARBA" id="ARBA00022630"/>
    </source>
</evidence>
<comment type="cofactor">
    <cofactor evidence="2">
        <name>FAD</name>
        <dbReference type="ChEBI" id="CHEBI:57692"/>
    </cofactor>
</comment>
<dbReference type="InterPro" id="IPR001094">
    <property type="entry name" value="Flavdoxin-like"/>
</dbReference>
<dbReference type="InterPro" id="IPR001433">
    <property type="entry name" value="OxRdtase_FAD/NAD-bd"/>
</dbReference>
<dbReference type="InterPro" id="IPR023173">
    <property type="entry name" value="NADPH_Cyt_P450_Rdtase_alpha"/>
</dbReference>
<dbReference type="Proteomes" id="UP000184368">
    <property type="component" value="Unassembled WGS sequence"/>
</dbReference>
<dbReference type="Pfam" id="PF00175">
    <property type="entry name" value="NAD_binding_1"/>
    <property type="match status" value="1"/>
</dbReference>
<dbReference type="InterPro" id="IPR001709">
    <property type="entry name" value="Flavoprot_Pyr_Nucl_cyt_Rdtase"/>
</dbReference>
<sequence>MLSSPKLKIVEELIASSTREELAWISGYLAGIAAQNGTAPAAAPAAAAAKVGKITIAYGTETGNSKKLASEFAAKAKKSGINAKLVSLDQYRLNDLAKEEYFVTVISTQGEGEPPAAAKKFYDHIHNNGFKLEKLKYGVLALGDTSYPLFCKAGEDVDAQLNKLGGQRLVDLAKCDTDYEAEADAWFSQLLTSLSTGGDAPATVAAPAKKATAKKTYTGTILTNINLNDRGSSKETHHLEIGAEDVDYQPGDALGLIPRNSSLLVADILAIAGVDGAKKYAYKGEEVSVADLLTGRLNLVHLPERVVAKYAAIVGQSIPATRMGLLDLLKIYPLKDAAQFEEVVAVLEPIAPRLYSISSSPEAHSGEVHLTVARDKFCINGEDKYGLCSDFLTQQPEGAEFEFYIHKNNAFRLPADDKDVIMIGPGTGIAPFRSFLAQRDATGAGGRNWLFFGDQHFVTDFLYQTELLNWVDTGVLTKLNVAFSRDQKEKIYVQHRMLQQGKELYEWMEGGASVYVCGAKEPMSVDVEATLVQVVQQHGGKSKEEAEAYIATLKENDRYQKDVY</sequence>
<dbReference type="GO" id="GO:0004783">
    <property type="term" value="F:sulfite reductase (NADPH) activity"/>
    <property type="evidence" value="ECO:0007669"/>
    <property type="project" value="UniProtKB-EC"/>
</dbReference>
<evidence type="ECO:0000256" key="2">
    <source>
        <dbReference type="ARBA" id="ARBA00001974"/>
    </source>
</evidence>
<evidence type="ECO:0000256" key="1">
    <source>
        <dbReference type="ARBA" id="ARBA00001917"/>
    </source>
</evidence>